<evidence type="ECO:0008006" key="4">
    <source>
        <dbReference type="Google" id="ProtNLM"/>
    </source>
</evidence>
<feature type="transmembrane region" description="Helical" evidence="1">
    <location>
        <begin position="12"/>
        <end position="29"/>
    </location>
</feature>
<comment type="caution">
    <text evidence="2">The sequence shown here is derived from an EMBL/GenBank/DDBJ whole genome shotgun (WGS) entry which is preliminary data.</text>
</comment>
<sequence length="244" mass="24832">MTTKTHAKRPALTPLIVDVAVPVGGYYLLKDGLGTSTFAALAGSSVVPALRTAWGVVRERALNGLAALILAVNVVGLLLGLVSGDPRLMLAKESAVGSVIGLGVLVSVALGKPLMTAAMKPWLVKGRAEREAAWERLCAGSADFRRAERVFSGVWGGFLLTECAVRVAGAYTLPVDTMVWLGSVILVVTLGSAFAVSGALAAGPMARMLLGEVEAGAATGAEPGAETTAVSGRTVGAPEVALAR</sequence>
<dbReference type="Proteomes" id="UP000308632">
    <property type="component" value="Unassembled WGS sequence"/>
</dbReference>
<feature type="transmembrane region" description="Helical" evidence="1">
    <location>
        <begin position="154"/>
        <end position="173"/>
    </location>
</feature>
<feature type="transmembrane region" description="Helical" evidence="1">
    <location>
        <begin position="94"/>
        <end position="111"/>
    </location>
</feature>
<evidence type="ECO:0000313" key="2">
    <source>
        <dbReference type="EMBL" id="TKT06665.1"/>
    </source>
</evidence>
<dbReference type="AlphaFoldDB" id="A0A4U5WVX5"/>
<dbReference type="EMBL" id="SZPR01000020">
    <property type="protein sequence ID" value="TKT06665.1"/>
    <property type="molecule type" value="Genomic_DNA"/>
</dbReference>
<accession>A0A4U5WVX5</accession>
<proteinExistence type="predicted"/>
<dbReference type="NCBIfam" id="NF041646">
    <property type="entry name" value="VC0807_fam"/>
    <property type="match status" value="1"/>
</dbReference>
<name>A0A4U5WVX5_STRGB</name>
<reference evidence="2 3" key="1">
    <citation type="submission" date="2019-04" db="EMBL/GenBank/DDBJ databases">
        <title>Streptomyces lasaliensis sp.nov., an Actinomycete isolated from soil which produces the polyether antibiotic lasalocid.</title>
        <authorList>
            <person name="Erwin G."/>
            <person name="Haber C."/>
        </authorList>
    </citation>
    <scope>NUCLEOTIDE SEQUENCE [LARGE SCALE GENOMIC DNA]</scope>
    <source>
        <strain evidence="2 3">DSM 40089</strain>
    </source>
</reference>
<protein>
    <recommendedName>
        <fullName evidence="4">DUF3159 domain-containing protein</fullName>
    </recommendedName>
</protein>
<dbReference type="RefSeq" id="WP_137302831.1">
    <property type="nucleotide sequence ID" value="NZ_BMVD01000014.1"/>
</dbReference>
<gene>
    <name evidence="2" type="ORF">E4U92_25615</name>
</gene>
<feature type="transmembrane region" description="Helical" evidence="1">
    <location>
        <begin position="179"/>
        <end position="202"/>
    </location>
</feature>
<keyword evidence="1" id="KW-0812">Transmembrane</keyword>
<feature type="transmembrane region" description="Helical" evidence="1">
    <location>
        <begin position="35"/>
        <end position="54"/>
    </location>
</feature>
<feature type="transmembrane region" description="Helical" evidence="1">
    <location>
        <begin position="61"/>
        <end position="82"/>
    </location>
</feature>
<keyword evidence="1" id="KW-1133">Transmembrane helix</keyword>
<evidence type="ECO:0000256" key="1">
    <source>
        <dbReference type="SAM" id="Phobius"/>
    </source>
</evidence>
<evidence type="ECO:0000313" key="3">
    <source>
        <dbReference type="Proteomes" id="UP000308632"/>
    </source>
</evidence>
<keyword evidence="1" id="KW-0472">Membrane</keyword>
<organism evidence="2 3">
    <name type="scientific">Streptomyces galbus</name>
    <dbReference type="NCBI Taxonomy" id="33898"/>
    <lineage>
        <taxon>Bacteria</taxon>
        <taxon>Bacillati</taxon>
        <taxon>Actinomycetota</taxon>
        <taxon>Actinomycetes</taxon>
        <taxon>Kitasatosporales</taxon>
        <taxon>Streptomycetaceae</taxon>
        <taxon>Streptomyces</taxon>
    </lineage>
</organism>